<sequence length="178" mass="20467">MCIVVDTNNLVRVFNPKNTDHDQFEPVFNWIIRGSGKLVIGGSTFEQEIILNKWFLPFLGELSRRGKVLRIPSDKVDELRDKIIEETEQHRDFDDQHIVSLLALSGCKLICSSDSRAYPFFVKSDYYNSGHKPKIYSSSRNRDLLVDSNICDRCKPNVKLNKVTVDFLATVRDKCIAK</sequence>
<name>A0A9X3DI49_9SPHI</name>
<dbReference type="Proteomes" id="UP001142592">
    <property type="component" value="Unassembled WGS sequence"/>
</dbReference>
<evidence type="ECO:0000313" key="1">
    <source>
        <dbReference type="EMBL" id="MCX3266565.1"/>
    </source>
</evidence>
<dbReference type="RefSeq" id="WP_010602571.1">
    <property type="nucleotide sequence ID" value="NZ_JAPJUH010000005.1"/>
</dbReference>
<protein>
    <submittedName>
        <fullName evidence="1">Uncharacterized protein</fullName>
    </submittedName>
</protein>
<organism evidence="1 2">
    <name type="scientific">Pedobacter agri</name>
    <dbReference type="NCBI Taxonomy" id="454586"/>
    <lineage>
        <taxon>Bacteria</taxon>
        <taxon>Pseudomonadati</taxon>
        <taxon>Bacteroidota</taxon>
        <taxon>Sphingobacteriia</taxon>
        <taxon>Sphingobacteriales</taxon>
        <taxon>Sphingobacteriaceae</taxon>
        <taxon>Pedobacter</taxon>
    </lineage>
</organism>
<evidence type="ECO:0000313" key="2">
    <source>
        <dbReference type="Proteomes" id="UP001142592"/>
    </source>
</evidence>
<reference evidence="1" key="1">
    <citation type="submission" date="2022-11" db="EMBL/GenBank/DDBJ databases">
        <authorList>
            <person name="Graham C."/>
            <person name="Newman J.D."/>
        </authorList>
    </citation>
    <scope>NUCLEOTIDE SEQUENCE</scope>
    <source>
        <strain evidence="1">DSM 19486</strain>
    </source>
</reference>
<proteinExistence type="predicted"/>
<comment type="caution">
    <text evidence="1">The sequence shown here is derived from an EMBL/GenBank/DDBJ whole genome shotgun (WGS) entry which is preliminary data.</text>
</comment>
<keyword evidence="2" id="KW-1185">Reference proteome</keyword>
<dbReference type="AlphaFoldDB" id="A0A9X3DI49"/>
<gene>
    <name evidence="1" type="ORF">OQZ29_17540</name>
</gene>
<dbReference type="EMBL" id="JAPJUH010000005">
    <property type="protein sequence ID" value="MCX3266565.1"/>
    <property type="molecule type" value="Genomic_DNA"/>
</dbReference>
<accession>A0A9X3DI49</accession>